<dbReference type="EMBL" id="CP069041">
    <property type="protein sequence ID" value="QRD06026.1"/>
    <property type="molecule type" value="Genomic_DNA"/>
</dbReference>
<keyword evidence="3" id="KW-1185">Reference proteome</keyword>
<reference evidence="3" key="1">
    <citation type="journal article" date="2021" name="BMC Genomics">
        <title>Chromosome-level genome assembly and manually-curated proteome of model necrotroph Parastagonospora nodorum Sn15 reveals a genome-wide trove of candidate effector homologs, and redundancy of virulence-related functions within an accessory chromosome.</title>
        <authorList>
            <person name="Bertazzoni S."/>
            <person name="Jones D.A.B."/>
            <person name="Phan H.T."/>
            <person name="Tan K.-C."/>
            <person name="Hane J.K."/>
        </authorList>
    </citation>
    <scope>NUCLEOTIDE SEQUENCE [LARGE SCALE GENOMIC DNA]</scope>
    <source>
        <strain evidence="3">SN15 / ATCC MYA-4574 / FGSC 10173)</strain>
    </source>
</reference>
<sequence length="448" mass="50483">MTSVGQKDRSNVFGREAPSRNLRLPKNEVITVAEFFTYFPNSTRNYNFLRRFVPAGIDQRTIANIVNLHRKWEKWPAEINSVCKLLSKEFQENFDKNWSIRKHNDENLTYGLAWGAQDLTLKDVLLACEVYPKINAAGKITNPPMDNIPFADLAINVVRHPSYATGDGFMLTRCVQYAEAQTEKGYMFPRDFTKLVRKLQDGRVLQAKHYDNALILRWKNKGAWVAGELRHIEAFPVAEDSNDEDIQESLASDMIAATTSRPVGFASSFGAGGFQVQGFAAGFAAHPPFPSHIAHTPFQGHITHTPFQGHITHTPFQGYTPHPPYQGFSGHLPYQDLARNSPFLHDQGHGFIPQAANPFQLSLQQDQSHSFSQNGFRQPTHPQNNSDLVTSTGQSYPMVHQNAPGLPVYMRLDQAVLRFPTDGSFDYTLFDDSSETLNDQASGDWWLL</sequence>
<dbReference type="OrthoDB" id="3799882at2759"/>
<gene>
    <name evidence="2" type="ORF">JI435_134460</name>
</gene>
<evidence type="ECO:0000313" key="3">
    <source>
        <dbReference type="Proteomes" id="UP000663193"/>
    </source>
</evidence>
<organism evidence="2 3">
    <name type="scientific">Phaeosphaeria nodorum (strain SN15 / ATCC MYA-4574 / FGSC 10173)</name>
    <name type="common">Glume blotch fungus</name>
    <name type="synonym">Parastagonospora nodorum</name>
    <dbReference type="NCBI Taxonomy" id="321614"/>
    <lineage>
        <taxon>Eukaryota</taxon>
        <taxon>Fungi</taxon>
        <taxon>Dikarya</taxon>
        <taxon>Ascomycota</taxon>
        <taxon>Pezizomycotina</taxon>
        <taxon>Dothideomycetes</taxon>
        <taxon>Pleosporomycetidae</taxon>
        <taxon>Pleosporales</taxon>
        <taxon>Pleosporineae</taxon>
        <taxon>Phaeosphaeriaceae</taxon>
        <taxon>Parastagonospora</taxon>
    </lineage>
</organism>
<protein>
    <submittedName>
        <fullName evidence="2">Uncharacterized protein</fullName>
    </submittedName>
</protein>
<dbReference type="VEuPathDB" id="FungiDB:JI435_134460"/>
<dbReference type="RefSeq" id="XP_001803660.1">
    <property type="nucleotide sequence ID" value="XM_001803608.1"/>
</dbReference>
<feature type="region of interest" description="Disordered" evidence="1">
    <location>
        <begin position="364"/>
        <end position="394"/>
    </location>
</feature>
<accession>A0A7U2IA46</accession>
<evidence type="ECO:0000313" key="2">
    <source>
        <dbReference type="EMBL" id="QRD06026.1"/>
    </source>
</evidence>
<dbReference type="KEGG" id="pno:SNOG_13446"/>
<name>A0A7U2IA46_PHANO</name>
<proteinExistence type="predicted"/>
<evidence type="ECO:0000256" key="1">
    <source>
        <dbReference type="SAM" id="MobiDB-lite"/>
    </source>
</evidence>
<dbReference type="Proteomes" id="UP000663193">
    <property type="component" value="Chromosome 19"/>
</dbReference>
<dbReference type="AlphaFoldDB" id="A0A7U2IA46"/>